<evidence type="ECO:0000313" key="2">
    <source>
        <dbReference type="Proteomes" id="UP000616151"/>
    </source>
</evidence>
<reference evidence="1" key="1">
    <citation type="submission" date="2021-01" db="EMBL/GenBank/DDBJ databases">
        <authorList>
            <person name="Sun Q."/>
        </authorList>
    </citation>
    <scope>NUCLEOTIDE SEQUENCE</scope>
    <source>
        <strain evidence="1">YIM B02566</strain>
    </source>
</reference>
<protein>
    <submittedName>
        <fullName evidence="1">Uncharacterized protein</fullName>
    </submittedName>
</protein>
<comment type="caution">
    <text evidence="1">The sequence shown here is derived from an EMBL/GenBank/DDBJ whole genome shotgun (WGS) entry which is preliminary data.</text>
</comment>
<keyword evidence="2" id="KW-1185">Reference proteome</keyword>
<evidence type="ECO:0000313" key="1">
    <source>
        <dbReference type="EMBL" id="MBK1865927.1"/>
    </source>
</evidence>
<sequence>MTCWSAAPFAEALLGDGPHPSIPREQRIFAPFIGSWDLLVRWFDEAGKLVCEEQGEWHFAWILEGRGVQDVWIVPRRAERVGRSDLYEYGTSLRFFDEKIAAWQSTWIGPMHRVVRTFIARGNGDQVTLETTEGEVPRMRWSFSDIQTNSFSWRNELWTENGWRVQQTFAARRLA</sequence>
<gene>
    <name evidence="1" type="ORF">JHL16_06150</name>
</gene>
<accession>A0ACC5QZY0</accession>
<name>A0ACC5QZY0_9HYPH</name>
<organism evidence="1 2">
    <name type="scientific">Taklimakanibacter albus</name>
    <dbReference type="NCBI Taxonomy" id="2800327"/>
    <lineage>
        <taxon>Bacteria</taxon>
        <taxon>Pseudomonadati</taxon>
        <taxon>Pseudomonadota</taxon>
        <taxon>Alphaproteobacteria</taxon>
        <taxon>Hyphomicrobiales</taxon>
        <taxon>Aestuariivirgaceae</taxon>
        <taxon>Taklimakanibacter</taxon>
    </lineage>
</organism>
<dbReference type="Proteomes" id="UP000616151">
    <property type="component" value="Unassembled WGS sequence"/>
</dbReference>
<proteinExistence type="predicted"/>
<dbReference type="EMBL" id="JAENHL010000006">
    <property type="protein sequence ID" value="MBK1865927.1"/>
    <property type="molecule type" value="Genomic_DNA"/>
</dbReference>